<dbReference type="SUPFAM" id="SSF46785">
    <property type="entry name" value="Winged helix' DNA-binding domain"/>
    <property type="match status" value="1"/>
</dbReference>
<dbReference type="InterPro" id="IPR000847">
    <property type="entry name" value="LysR_HTH_N"/>
</dbReference>
<sequence>MDLVGACVAFVYVSERGSFTLGAAAARIPQPVASRRIGALERHLGGRLFDRSTRRATLTPFGRDMLPSARRLVALAEAMEHDAERARLAPLRLAVPDVCGTRELALLGAAALHQDVRLDLHPAPPRAREDLLRTRQVRASVAAVPADEAAWRVRLGFASVAEHHSAAVHLETLRVGRGDSEVRRRVWIQPEDDVPHIRDRVRRLGESVGLQPAQIAVASAFTTAAAHVLDSADLLLCSAAQAAELGLHWRPAGGIDPVRGYAVAAGEGEDAERIERDLAEGLAACLGADRGEEALR</sequence>
<reference evidence="7" key="1">
    <citation type="journal article" date="2019" name="Int. J. Syst. Evol. Microbiol.">
        <title>The Global Catalogue of Microorganisms (GCM) 10K type strain sequencing project: providing services to taxonomists for standard genome sequencing and annotation.</title>
        <authorList>
            <consortium name="The Broad Institute Genomics Platform"/>
            <consortium name="The Broad Institute Genome Sequencing Center for Infectious Disease"/>
            <person name="Wu L."/>
            <person name="Ma J."/>
        </authorList>
    </citation>
    <scope>NUCLEOTIDE SEQUENCE [LARGE SCALE GENOMIC DNA]</scope>
    <source>
        <strain evidence="7">JCM 18123</strain>
    </source>
</reference>
<keyword evidence="7" id="KW-1185">Reference proteome</keyword>
<dbReference type="PANTHER" id="PTHR30346">
    <property type="entry name" value="TRANSCRIPTIONAL DUAL REGULATOR HCAR-RELATED"/>
    <property type="match status" value="1"/>
</dbReference>
<name>A0ABP9GI29_9ACTN</name>
<feature type="domain" description="HTH lysR-type" evidence="5">
    <location>
        <begin position="1"/>
        <end position="59"/>
    </location>
</feature>
<evidence type="ECO:0000256" key="1">
    <source>
        <dbReference type="ARBA" id="ARBA00009437"/>
    </source>
</evidence>
<comment type="caution">
    <text evidence="6">The sequence shown here is derived from an EMBL/GenBank/DDBJ whole genome shotgun (WGS) entry which is preliminary data.</text>
</comment>
<organism evidence="6 7">
    <name type="scientific">Streptomonospora halophila</name>
    <dbReference type="NCBI Taxonomy" id="427369"/>
    <lineage>
        <taxon>Bacteria</taxon>
        <taxon>Bacillati</taxon>
        <taxon>Actinomycetota</taxon>
        <taxon>Actinomycetes</taxon>
        <taxon>Streptosporangiales</taxon>
        <taxon>Nocardiopsidaceae</taxon>
        <taxon>Streptomonospora</taxon>
    </lineage>
</organism>
<dbReference type="PROSITE" id="PS50931">
    <property type="entry name" value="HTH_LYSR"/>
    <property type="match status" value="1"/>
</dbReference>
<keyword evidence="4" id="KW-0804">Transcription</keyword>
<dbReference type="Gene3D" id="1.10.10.10">
    <property type="entry name" value="Winged helix-like DNA-binding domain superfamily/Winged helix DNA-binding domain"/>
    <property type="match status" value="1"/>
</dbReference>
<evidence type="ECO:0000256" key="2">
    <source>
        <dbReference type="ARBA" id="ARBA00023015"/>
    </source>
</evidence>
<keyword evidence="2" id="KW-0805">Transcription regulation</keyword>
<gene>
    <name evidence="6" type="ORF">GCM10023224_27370</name>
</gene>
<evidence type="ECO:0000313" key="6">
    <source>
        <dbReference type="EMBL" id="GAA4943241.1"/>
    </source>
</evidence>
<dbReference type="Proteomes" id="UP001499993">
    <property type="component" value="Unassembled WGS sequence"/>
</dbReference>
<dbReference type="Pfam" id="PF00126">
    <property type="entry name" value="HTH_1"/>
    <property type="match status" value="1"/>
</dbReference>
<evidence type="ECO:0000256" key="3">
    <source>
        <dbReference type="ARBA" id="ARBA00023125"/>
    </source>
</evidence>
<comment type="similarity">
    <text evidence="1">Belongs to the LysR transcriptional regulatory family.</text>
</comment>
<dbReference type="EMBL" id="BAABIK010000014">
    <property type="protein sequence ID" value="GAA4943241.1"/>
    <property type="molecule type" value="Genomic_DNA"/>
</dbReference>
<evidence type="ECO:0000259" key="5">
    <source>
        <dbReference type="PROSITE" id="PS50931"/>
    </source>
</evidence>
<protein>
    <submittedName>
        <fullName evidence="6">LysR family transcriptional regulator</fullName>
    </submittedName>
</protein>
<proteinExistence type="inferred from homology"/>
<dbReference type="RefSeq" id="WP_345556877.1">
    <property type="nucleotide sequence ID" value="NZ_BAABIK010000014.1"/>
</dbReference>
<dbReference type="InterPro" id="IPR036388">
    <property type="entry name" value="WH-like_DNA-bd_sf"/>
</dbReference>
<evidence type="ECO:0000256" key="4">
    <source>
        <dbReference type="ARBA" id="ARBA00023163"/>
    </source>
</evidence>
<dbReference type="InterPro" id="IPR036390">
    <property type="entry name" value="WH_DNA-bd_sf"/>
</dbReference>
<keyword evidence="3" id="KW-0238">DNA-binding</keyword>
<accession>A0ABP9GI29</accession>
<evidence type="ECO:0000313" key="7">
    <source>
        <dbReference type="Proteomes" id="UP001499993"/>
    </source>
</evidence>
<dbReference type="PANTHER" id="PTHR30346:SF29">
    <property type="entry name" value="LYSR SUBSTRATE-BINDING"/>
    <property type="match status" value="1"/>
</dbReference>